<keyword evidence="3" id="KW-0325">Glycoprotein</keyword>
<dbReference type="AlphaFoldDB" id="A0A5C7GSB2"/>
<keyword evidence="9" id="KW-1185">Reference proteome</keyword>
<evidence type="ECO:0000256" key="5">
    <source>
        <dbReference type="SAM" id="SignalP"/>
    </source>
</evidence>
<feature type="domain" description="Bulb-type lectin" evidence="6">
    <location>
        <begin position="829"/>
        <end position="968"/>
    </location>
</feature>
<dbReference type="InterPro" id="IPR003609">
    <property type="entry name" value="Pan_app"/>
</dbReference>
<name>A0A5C7GSB2_9ROSI</name>
<dbReference type="SUPFAM" id="SSF51110">
    <property type="entry name" value="alpha-D-mannose-specific plant lectins"/>
    <property type="match status" value="4"/>
</dbReference>
<sequence length="1274" mass="141652">MIMAIRSWKSFLELFILLYFAYLLAAAAQNYDPPSALPFTSWTTYDLPASQITYGSEVIMRIILFKRVPNSSFDIGFAFGFVSYRPISSTFLGAASVSLTITNGYDVEVFWLANRNKPVHENATLQLQKNGDLILTDGDGTLVWSTNTSNMSVAGLQMSNTGNLVLYGDNNQTLWQSFDHPTDTLVPGQKLMARQKLVSRASATNWTEGSFYLSVSSEGLFAFYRSNVPQMYFKFSVSGIKESEQPSYIRAVKGTLALYILSAEPSVPDAVLSSPVDYTEYAYMRLDSDGHLRFYDGGIDPVDILADDLEECDYPTVCGNYGLCSNGQCSCPYGFYQNNVSDNPNKFGCTEINPVTCENGSQSLFPLKDVYYFNYVDPDAADLKGIHMESCKDACLRNCSCKVAMFRFYYNISHGNCFLLSNVLSLMKEGQGRSPYHSYAFIKLPKEQESQRLSSESAAPPTGAIAGVTVGTFILVVLVVGFCILSEDDCLIDLVDKDSEDMQLHREEVVQMMRVAVWCLQNDYNRRPSMSTVVKVLEGTMEFEASLTAITREADEQFGNTTSALLPSILSGPRLLGASNAMQNFIISALFGLQMIKTGNLVLHNDNNRTIWQSFDQPMDTLLPGQKLVSRASAYDWNEAAAQYHDYPSAKLSASWTNNNLSAINITQDYSEVTMRVIRLNVPDPSSEIGFACGFVYNLSTDSSFLATASVSLYSPNNVGEQSYWYIVEVLWLANRNKPVHENATLELHTNGDLILRDADGSFVWSTNTSHMSVAGLQMLNTGNLVLFDDNNKTIWQSFDQPMDTLLPGQKQMAGQKLEIKGIYPQVPSEVTMQIILLKVPNSKFEIGFAFGFVYNQSTGSNFLGVASARRQQPFYTGGQSYLSNVEVYWLANRNKPVHENATLDLHTNGDLILRDADGTLVWSTNTSHMSVAGSGIKESEQPSYIRVVNGTLALYILSAEPSEPDAVLSSPLNNSENVYMRLDSDGYLRFYPDITEYYYGGFYHDQVDILADLLRECDYPTVCGNYGLCSNGQCSCLNGFDRDNQSKFGCTEINPVTCENGQSQSLLPFKDIYYFNYIDPDAADLKGIHMESCKDACLRNCSCRVAMFQYYYDISHGNCFLLSNVLSLMNEGQGRSPYHSYAFIKEQESQRLSSISAAPPTRAIAGVTVGTFVLVVLVVGFCILSEDDCLIDLVDKDSEDMQLHGEEVVQMMRVAVWCLQNDYNRRPSMSTVVKVLEGTMEFEASLTAITREAEEQFGNTTSALLPSILSGPR</sequence>
<evidence type="ECO:0008006" key="10">
    <source>
        <dbReference type="Google" id="ProtNLM"/>
    </source>
</evidence>
<dbReference type="InterPro" id="IPR051343">
    <property type="entry name" value="G-type_lectin_kinases/EP1-like"/>
</dbReference>
<dbReference type="PROSITE" id="PS50927">
    <property type="entry name" value="BULB_LECTIN"/>
    <property type="match status" value="3"/>
</dbReference>
<keyword evidence="4" id="KW-0472">Membrane</keyword>
<dbReference type="PROSITE" id="PS50948">
    <property type="entry name" value="PAN"/>
    <property type="match status" value="1"/>
</dbReference>
<feature type="signal peptide" evidence="5">
    <location>
        <begin position="1"/>
        <end position="27"/>
    </location>
</feature>
<protein>
    <recommendedName>
        <fullName evidence="10">Bulb-type lectin domain-containing protein</fullName>
    </recommendedName>
</protein>
<organism evidence="8 9">
    <name type="scientific">Acer yangbiense</name>
    <dbReference type="NCBI Taxonomy" id="1000413"/>
    <lineage>
        <taxon>Eukaryota</taxon>
        <taxon>Viridiplantae</taxon>
        <taxon>Streptophyta</taxon>
        <taxon>Embryophyta</taxon>
        <taxon>Tracheophyta</taxon>
        <taxon>Spermatophyta</taxon>
        <taxon>Magnoliopsida</taxon>
        <taxon>eudicotyledons</taxon>
        <taxon>Gunneridae</taxon>
        <taxon>Pentapetalae</taxon>
        <taxon>rosids</taxon>
        <taxon>malvids</taxon>
        <taxon>Sapindales</taxon>
        <taxon>Sapindaceae</taxon>
        <taxon>Hippocastanoideae</taxon>
        <taxon>Acereae</taxon>
        <taxon>Acer</taxon>
    </lineage>
</organism>
<dbReference type="OrthoDB" id="1884773at2759"/>
<evidence type="ECO:0000256" key="2">
    <source>
        <dbReference type="ARBA" id="ARBA00023157"/>
    </source>
</evidence>
<proteinExistence type="predicted"/>
<dbReference type="InterPro" id="IPR001480">
    <property type="entry name" value="Bulb-type_lectin_dom"/>
</dbReference>
<evidence type="ECO:0000256" key="3">
    <source>
        <dbReference type="ARBA" id="ARBA00023180"/>
    </source>
</evidence>
<evidence type="ECO:0000259" key="7">
    <source>
        <dbReference type="PROSITE" id="PS50948"/>
    </source>
</evidence>
<feature type="chain" id="PRO_5022785660" description="Bulb-type lectin domain-containing protein" evidence="5">
    <location>
        <begin position="28"/>
        <end position="1274"/>
    </location>
</feature>
<dbReference type="CDD" id="cd00028">
    <property type="entry name" value="B_lectin"/>
    <property type="match status" value="2"/>
</dbReference>
<evidence type="ECO:0000313" key="8">
    <source>
        <dbReference type="EMBL" id="TXG47674.1"/>
    </source>
</evidence>
<gene>
    <name evidence="8" type="ORF">EZV62_026968</name>
</gene>
<feature type="transmembrane region" description="Helical" evidence="4">
    <location>
        <begin position="1164"/>
        <end position="1185"/>
    </location>
</feature>
<evidence type="ECO:0000256" key="1">
    <source>
        <dbReference type="ARBA" id="ARBA00022729"/>
    </source>
</evidence>
<dbReference type="PANTHER" id="PTHR47976:SF110">
    <property type="entry name" value="RECEPTOR-LIKE SERINE_THREONINE-PROTEIN KINASE"/>
    <property type="match status" value="1"/>
</dbReference>
<reference evidence="9" key="1">
    <citation type="journal article" date="2019" name="Gigascience">
        <title>De novo genome assembly of the endangered Acer yangbiense, a plant species with extremely small populations endemic to Yunnan Province, China.</title>
        <authorList>
            <person name="Yang J."/>
            <person name="Wariss H.M."/>
            <person name="Tao L."/>
            <person name="Zhang R."/>
            <person name="Yun Q."/>
            <person name="Hollingsworth P."/>
            <person name="Dao Z."/>
            <person name="Luo G."/>
            <person name="Guo H."/>
            <person name="Ma Y."/>
            <person name="Sun W."/>
        </authorList>
    </citation>
    <scope>NUCLEOTIDE SEQUENCE [LARGE SCALE GENOMIC DNA]</scope>
    <source>
        <strain evidence="9">cv. Malutang</strain>
    </source>
</reference>
<evidence type="ECO:0000256" key="4">
    <source>
        <dbReference type="SAM" id="Phobius"/>
    </source>
</evidence>
<dbReference type="Proteomes" id="UP000323000">
    <property type="component" value="Chromosome 13"/>
</dbReference>
<accession>A0A5C7GSB2</accession>
<feature type="domain" description="Bulb-type lectin" evidence="6">
    <location>
        <begin position="66"/>
        <end position="179"/>
    </location>
</feature>
<dbReference type="EMBL" id="VAHF01000013">
    <property type="protein sequence ID" value="TXG47674.1"/>
    <property type="molecule type" value="Genomic_DNA"/>
</dbReference>
<dbReference type="Gene3D" id="2.90.10.30">
    <property type="match status" value="2"/>
</dbReference>
<evidence type="ECO:0000259" key="6">
    <source>
        <dbReference type="PROSITE" id="PS50927"/>
    </source>
</evidence>
<keyword evidence="1 5" id="KW-0732">Signal</keyword>
<dbReference type="FunFam" id="2.90.10.30:FF:000003">
    <property type="entry name" value="Os04g0303100 protein"/>
    <property type="match status" value="2"/>
</dbReference>
<keyword evidence="4" id="KW-1133">Transmembrane helix</keyword>
<dbReference type="Pfam" id="PF01453">
    <property type="entry name" value="B_lectin"/>
    <property type="match status" value="3"/>
</dbReference>
<feature type="domain" description="Apple" evidence="7">
    <location>
        <begin position="1059"/>
        <end position="1143"/>
    </location>
</feature>
<dbReference type="Gene3D" id="2.90.10.10">
    <property type="entry name" value="Bulb-type lectin domain"/>
    <property type="match status" value="1"/>
</dbReference>
<dbReference type="SMART" id="SM00108">
    <property type="entry name" value="B_lectin"/>
    <property type="match status" value="2"/>
</dbReference>
<comment type="caution">
    <text evidence="8">The sequence shown here is derived from an EMBL/GenBank/DDBJ whole genome shotgun (WGS) entry which is preliminary data.</text>
</comment>
<keyword evidence="4" id="KW-0812">Transmembrane</keyword>
<feature type="domain" description="Bulb-type lectin" evidence="6">
    <location>
        <begin position="671"/>
        <end position="800"/>
    </location>
</feature>
<dbReference type="CDD" id="cd00054">
    <property type="entry name" value="EGF_CA"/>
    <property type="match status" value="1"/>
</dbReference>
<evidence type="ECO:0000313" key="9">
    <source>
        <dbReference type="Proteomes" id="UP000323000"/>
    </source>
</evidence>
<dbReference type="InterPro" id="IPR036426">
    <property type="entry name" value="Bulb-type_lectin_dom_sf"/>
</dbReference>
<keyword evidence="2" id="KW-1015">Disulfide bond</keyword>
<dbReference type="PANTHER" id="PTHR47976">
    <property type="entry name" value="G-TYPE LECTIN S-RECEPTOR-LIKE SERINE/THREONINE-PROTEIN KINASE SD2-5"/>
    <property type="match status" value="1"/>
</dbReference>